<dbReference type="EMBL" id="KN824351">
    <property type="protein sequence ID" value="KIM22647.1"/>
    <property type="molecule type" value="Genomic_DNA"/>
</dbReference>
<evidence type="ECO:0000313" key="4">
    <source>
        <dbReference type="EMBL" id="KIM22647.1"/>
    </source>
</evidence>
<keyword evidence="2" id="KW-0472">Membrane</keyword>
<keyword evidence="2" id="KW-0812">Transmembrane</keyword>
<dbReference type="AlphaFoldDB" id="A0A0C2WZE9"/>
<name>A0A0C2WZE9_SERVB</name>
<reference evidence="4 5" key="1">
    <citation type="submission" date="2014-04" db="EMBL/GenBank/DDBJ databases">
        <authorList>
            <consortium name="DOE Joint Genome Institute"/>
            <person name="Kuo A."/>
            <person name="Zuccaro A."/>
            <person name="Kohler A."/>
            <person name="Nagy L.G."/>
            <person name="Floudas D."/>
            <person name="Copeland A."/>
            <person name="Barry K.W."/>
            <person name="Cichocki N."/>
            <person name="Veneault-Fourrey C."/>
            <person name="LaButti K."/>
            <person name="Lindquist E.A."/>
            <person name="Lipzen A."/>
            <person name="Lundell T."/>
            <person name="Morin E."/>
            <person name="Murat C."/>
            <person name="Sun H."/>
            <person name="Tunlid A."/>
            <person name="Henrissat B."/>
            <person name="Grigoriev I.V."/>
            <person name="Hibbett D.S."/>
            <person name="Martin F."/>
            <person name="Nordberg H.P."/>
            <person name="Cantor M.N."/>
            <person name="Hua S.X."/>
        </authorList>
    </citation>
    <scope>NUCLEOTIDE SEQUENCE [LARGE SCALE GENOMIC DNA]</scope>
    <source>
        <strain evidence="4 5">MAFF 305830</strain>
    </source>
</reference>
<gene>
    <name evidence="4" type="ORF">M408DRAFT_28562</name>
</gene>
<feature type="transmembrane region" description="Helical" evidence="2">
    <location>
        <begin position="35"/>
        <end position="60"/>
    </location>
</feature>
<dbReference type="HOGENOM" id="CLU_416286_0_0_1"/>
<feature type="compositionally biased region" description="Low complexity" evidence="1">
    <location>
        <begin position="537"/>
        <end position="558"/>
    </location>
</feature>
<dbReference type="Proteomes" id="UP000054097">
    <property type="component" value="Unassembled WGS sequence"/>
</dbReference>
<dbReference type="Pfam" id="PF20153">
    <property type="entry name" value="DUF6535"/>
    <property type="match status" value="1"/>
</dbReference>
<feature type="compositionally biased region" description="Polar residues" evidence="1">
    <location>
        <begin position="210"/>
        <end position="219"/>
    </location>
</feature>
<organism evidence="4 5">
    <name type="scientific">Serendipita vermifera MAFF 305830</name>
    <dbReference type="NCBI Taxonomy" id="933852"/>
    <lineage>
        <taxon>Eukaryota</taxon>
        <taxon>Fungi</taxon>
        <taxon>Dikarya</taxon>
        <taxon>Basidiomycota</taxon>
        <taxon>Agaricomycotina</taxon>
        <taxon>Agaricomycetes</taxon>
        <taxon>Sebacinales</taxon>
        <taxon>Serendipitaceae</taxon>
        <taxon>Serendipita</taxon>
    </lineage>
</organism>
<proteinExistence type="predicted"/>
<evidence type="ECO:0000256" key="1">
    <source>
        <dbReference type="SAM" id="MobiDB-lite"/>
    </source>
</evidence>
<accession>A0A0C2WZE9</accession>
<feature type="region of interest" description="Disordered" evidence="1">
    <location>
        <begin position="188"/>
        <end position="219"/>
    </location>
</feature>
<feature type="transmembrane region" description="Helical" evidence="2">
    <location>
        <begin position="131"/>
        <end position="155"/>
    </location>
</feature>
<feature type="compositionally biased region" description="Pro residues" evidence="1">
    <location>
        <begin position="559"/>
        <end position="569"/>
    </location>
</feature>
<keyword evidence="2" id="KW-1133">Transmembrane helix</keyword>
<feature type="domain" description="DUF6535" evidence="3">
    <location>
        <begin position="1"/>
        <end position="123"/>
    </location>
</feature>
<protein>
    <recommendedName>
        <fullName evidence="3">DUF6535 domain-containing protein</fullName>
    </recommendedName>
</protein>
<feature type="region of interest" description="Disordered" evidence="1">
    <location>
        <begin position="492"/>
        <end position="569"/>
    </location>
</feature>
<keyword evidence="5" id="KW-1185">Reference proteome</keyword>
<dbReference type="InterPro" id="IPR045338">
    <property type="entry name" value="DUF6535"/>
</dbReference>
<evidence type="ECO:0000259" key="3">
    <source>
        <dbReference type="Pfam" id="PF20153"/>
    </source>
</evidence>
<feature type="transmembrane region" description="Helical" evidence="2">
    <location>
        <begin position="94"/>
        <end position="119"/>
    </location>
</feature>
<sequence>MLQPDPKDILASIYIQMRNPGTTTAQDEPFEAPPYAVRVNCFLFAGLFTSMLVALLGILVKQWMRSYQRELAGVSSPHLRARIRHFRFNGAKRWHLASIVGLLSIFMHLALFISAVGIIDLLLATAPTVGYVALSVFLIGATFFFVTTLLPIFILDAPFRSPLSIFLSGLRRRLSRIRAPAYLRERRKRKTGDDASSDVVKEEGLEDHIQQSQGGESDENSIVRTKIHLDLDIICHLLSTADKSTERWLLDLCFEKLPNLHLLEQNDAHAFNSRDIIIEVYNFLARGCIMSNKNGEDEVNSDRLPRARQLCKFMAWYLTLPRTPEENERLAQNLEKGGDPTLLAKLLAKDENTPTVIVATTALGQIEHFRQSGTSHQCSVCQAETSAITKVDPDPETTEGRDENKVHAITSLLIKRTDCLRTRTEPLEKTSKDCADALAALQTALDSCNPTEKNKKLWLQVLKERETGASISLKEAWFTPLRTKLNDLQIKRGGSPFRPADNPALANSNVTLQPPRLNYPNPATQARGTGFPFHRQTTSSGSSFSSPATSPSPSSLRPPFSPTPNLVPQ</sequence>
<feature type="compositionally biased region" description="Basic and acidic residues" evidence="1">
    <location>
        <begin position="199"/>
        <end position="209"/>
    </location>
</feature>
<reference evidence="5" key="2">
    <citation type="submission" date="2015-01" db="EMBL/GenBank/DDBJ databases">
        <title>Evolutionary Origins and Diversification of the Mycorrhizal Mutualists.</title>
        <authorList>
            <consortium name="DOE Joint Genome Institute"/>
            <consortium name="Mycorrhizal Genomics Consortium"/>
            <person name="Kohler A."/>
            <person name="Kuo A."/>
            <person name="Nagy L.G."/>
            <person name="Floudas D."/>
            <person name="Copeland A."/>
            <person name="Barry K.W."/>
            <person name="Cichocki N."/>
            <person name="Veneault-Fourrey C."/>
            <person name="LaButti K."/>
            <person name="Lindquist E.A."/>
            <person name="Lipzen A."/>
            <person name="Lundell T."/>
            <person name="Morin E."/>
            <person name="Murat C."/>
            <person name="Riley R."/>
            <person name="Ohm R."/>
            <person name="Sun H."/>
            <person name="Tunlid A."/>
            <person name="Henrissat B."/>
            <person name="Grigoriev I.V."/>
            <person name="Hibbett D.S."/>
            <person name="Martin F."/>
        </authorList>
    </citation>
    <scope>NUCLEOTIDE SEQUENCE [LARGE SCALE GENOMIC DNA]</scope>
    <source>
        <strain evidence="5">MAFF 305830</strain>
    </source>
</reference>
<evidence type="ECO:0000313" key="5">
    <source>
        <dbReference type="Proteomes" id="UP000054097"/>
    </source>
</evidence>
<dbReference type="OrthoDB" id="3219854at2759"/>
<evidence type="ECO:0000256" key="2">
    <source>
        <dbReference type="SAM" id="Phobius"/>
    </source>
</evidence>